<protein>
    <recommendedName>
        <fullName evidence="6">Resistance to inhibitors of cholinesterase protein 3 N-terminal domain-containing protein</fullName>
    </recommendedName>
</protein>
<evidence type="ECO:0000256" key="3">
    <source>
        <dbReference type="SAM" id="SignalP"/>
    </source>
</evidence>
<name>A0A482XHZ1_LAOST</name>
<keyword evidence="2" id="KW-0812">Transmembrane</keyword>
<comment type="caution">
    <text evidence="4">The sequence shown here is derived from an EMBL/GenBank/DDBJ whole genome shotgun (WGS) entry which is preliminary data.</text>
</comment>
<evidence type="ECO:0000256" key="2">
    <source>
        <dbReference type="SAM" id="Phobius"/>
    </source>
</evidence>
<dbReference type="EMBL" id="QKKF02009820">
    <property type="protein sequence ID" value="RZF45129.1"/>
    <property type="molecule type" value="Genomic_DNA"/>
</dbReference>
<keyword evidence="5" id="KW-1185">Reference proteome</keyword>
<dbReference type="Proteomes" id="UP000291343">
    <property type="component" value="Unassembled WGS sequence"/>
</dbReference>
<keyword evidence="2" id="KW-0472">Membrane</keyword>
<feature type="region of interest" description="Disordered" evidence="1">
    <location>
        <begin position="338"/>
        <end position="403"/>
    </location>
</feature>
<dbReference type="AlphaFoldDB" id="A0A482XHZ1"/>
<evidence type="ECO:0000256" key="1">
    <source>
        <dbReference type="SAM" id="MobiDB-lite"/>
    </source>
</evidence>
<keyword evidence="3" id="KW-0732">Signal</keyword>
<feature type="chain" id="PRO_5019848299" description="Resistance to inhibitors of cholinesterase protein 3 N-terminal domain-containing protein" evidence="3">
    <location>
        <begin position="23"/>
        <end position="403"/>
    </location>
</feature>
<sequence>MIIRLFYIAALVLTCRVLHTQAQDDPSGASFLQSVVGRIQSDRFQSLSRVISNRLNALDKSDTANYETDPEVRNILMQILSTPPTDNEEHSSHFEDLAASDGDNHMQDDIPPAPLSKQELFALYQAAVSKGTNLTSMGQQLSENDLTSTPEQGTIPGYYYYFYPIKNLMGNNAQNQQMDGDSGGMMQQQDMAMMMMPQGGPTKSIQPLFFAMASFVSVAMMFVLSILFMPKFGNHRSDAAAVKEANSEENLTDLSKIVFEAIEGKDCSERLACELGQAVRVMQVGNKPLRAMEILLPPHLAKQLALIRKSASKRESCNYIACIEYGSDYNNNNYKLRQNNNNNLKNAKKPDKNSKNNKNNNNNNNKNNNNQNSKSKVESRISNDKDVDSNNEDSSNKKNAKKS</sequence>
<evidence type="ECO:0000313" key="5">
    <source>
        <dbReference type="Proteomes" id="UP000291343"/>
    </source>
</evidence>
<feature type="compositionally biased region" description="Low complexity" evidence="1">
    <location>
        <begin position="356"/>
        <end position="374"/>
    </location>
</feature>
<accession>A0A482XHZ1</accession>
<keyword evidence="2" id="KW-1133">Transmembrane helix</keyword>
<feature type="transmembrane region" description="Helical" evidence="2">
    <location>
        <begin position="208"/>
        <end position="228"/>
    </location>
</feature>
<dbReference type="InterPro" id="IPR018247">
    <property type="entry name" value="EF_Hand_1_Ca_BS"/>
</dbReference>
<proteinExistence type="predicted"/>
<organism evidence="4 5">
    <name type="scientific">Laodelphax striatellus</name>
    <name type="common">Small brown planthopper</name>
    <name type="synonym">Delphax striatella</name>
    <dbReference type="NCBI Taxonomy" id="195883"/>
    <lineage>
        <taxon>Eukaryota</taxon>
        <taxon>Metazoa</taxon>
        <taxon>Ecdysozoa</taxon>
        <taxon>Arthropoda</taxon>
        <taxon>Hexapoda</taxon>
        <taxon>Insecta</taxon>
        <taxon>Pterygota</taxon>
        <taxon>Neoptera</taxon>
        <taxon>Paraneoptera</taxon>
        <taxon>Hemiptera</taxon>
        <taxon>Auchenorrhyncha</taxon>
        <taxon>Fulgoroidea</taxon>
        <taxon>Delphacidae</taxon>
        <taxon>Criomorphinae</taxon>
        <taxon>Laodelphax</taxon>
    </lineage>
</organism>
<reference evidence="4 5" key="1">
    <citation type="journal article" date="2017" name="Gigascience">
        <title>Genome sequence of the small brown planthopper, Laodelphax striatellus.</title>
        <authorList>
            <person name="Zhu J."/>
            <person name="Jiang F."/>
            <person name="Wang X."/>
            <person name="Yang P."/>
            <person name="Bao Y."/>
            <person name="Zhao W."/>
            <person name="Wang W."/>
            <person name="Lu H."/>
            <person name="Wang Q."/>
            <person name="Cui N."/>
            <person name="Li J."/>
            <person name="Chen X."/>
            <person name="Luo L."/>
            <person name="Yu J."/>
            <person name="Kang L."/>
            <person name="Cui F."/>
        </authorList>
    </citation>
    <scope>NUCLEOTIDE SEQUENCE [LARGE SCALE GENOMIC DNA]</scope>
    <source>
        <strain evidence="4">Lst14</strain>
    </source>
</reference>
<evidence type="ECO:0008006" key="6">
    <source>
        <dbReference type="Google" id="ProtNLM"/>
    </source>
</evidence>
<feature type="signal peptide" evidence="3">
    <location>
        <begin position="1"/>
        <end position="22"/>
    </location>
</feature>
<gene>
    <name evidence="4" type="ORF">LSTR_LSTR000539</name>
</gene>
<dbReference type="OrthoDB" id="6380108at2759"/>
<evidence type="ECO:0000313" key="4">
    <source>
        <dbReference type="EMBL" id="RZF45129.1"/>
    </source>
</evidence>
<dbReference type="InParanoid" id="A0A482XHZ1"/>
<feature type="compositionally biased region" description="Basic and acidic residues" evidence="1">
    <location>
        <begin position="375"/>
        <end position="388"/>
    </location>
</feature>
<dbReference type="PROSITE" id="PS00018">
    <property type="entry name" value="EF_HAND_1"/>
    <property type="match status" value="1"/>
</dbReference>